<keyword evidence="9" id="KW-1185">Reference proteome</keyword>
<dbReference type="SUPFAM" id="SSF111369">
    <property type="entry name" value="HlyD-like secretion proteins"/>
    <property type="match status" value="1"/>
</dbReference>
<evidence type="ECO:0000259" key="5">
    <source>
        <dbReference type="Pfam" id="PF25917"/>
    </source>
</evidence>
<dbReference type="Pfam" id="PF25917">
    <property type="entry name" value="BSH_RND"/>
    <property type="match status" value="1"/>
</dbReference>
<dbReference type="GO" id="GO:0046677">
    <property type="term" value="P:response to antibiotic"/>
    <property type="evidence" value="ECO:0007669"/>
    <property type="project" value="TreeGrafter"/>
</dbReference>
<evidence type="ECO:0000256" key="2">
    <source>
        <dbReference type="ARBA" id="ARBA00009477"/>
    </source>
</evidence>
<evidence type="ECO:0000313" key="8">
    <source>
        <dbReference type="EMBL" id="SEL44682.1"/>
    </source>
</evidence>
<feature type="domain" description="Multidrug resistance protein MdtA-like barrel-sandwich hybrid" evidence="5">
    <location>
        <begin position="57"/>
        <end position="196"/>
    </location>
</feature>
<dbReference type="Proteomes" id="UP000198984">
    <property type="component" value="Unassembled WGS sequence"/>
</dbReference>
<protein>
    <submittedName>
        <fullName evidence="8">Membrane fusion protein, multidrug efflux system</fullName>
    </submittedName>
</protein>
<dbReference type="AlphaFoldDB" id="A0A1H7Q9N6"/>
<dbReference type="Pfam" id="PF25944">
    <property type="entry name" value="Beta-barrel_RND"/>
    <property type="match status" value="1"/>
</dbReference>
<comment type="subcellular location">
    <subcellularLocation>
        <location evidence="1">Cell envelope</location>
    </subcellularLocation>
</comment>
<dbReference type="PANTHER" id="PTHR30158:SF23">
    <property type="entry name" value="MULTIDRUG RESISTANCE PROTEIN MEXA"/>
    <property type="match status" value="1"/>
</dbReference>
<sequence>MQQRYIYAMLVIILWGCTTNGNTNNKKEKAQPFPVTKLVMKDTLLKHNYVAGLQAVRNVEIRARVNGFLEKIYVDEGQEVQKGQLLFSINNEEYKARLAEANASLSSAIAEAKAAEVDTRRVKMLVDKKVIAPTELEVATAKLNAAQAKIDQARSAAATAAMHLNYTNIHAPFDGTIDRIPLKTGSLVTDGTLLTTVSDTHEMYAYFNVSETEYLEYRKSKKGPSNKAVSLILADGTSYSYPGKVETIEGEFESSTGAIAFRARFPNPQKLLKHGASGSIQLENILEDALIIPQKAVFEMQDKNYVFVVDTANRVSMRSFMPGSRLSHCYIVKNGLAAGERIVCEGTQTIREGMHIHPVTIPLDSLLKMKM</sequence>
<dbReference type="Gene3D" id="2.40.50.100">
    <property type="match status" value="1"/>
</dbReference>
<organism evidence="8 9">
    <name type="scientific">Chitinophaga rupis</name>
    <dbReference type="NCBI Taxonomy" id="573321"/>
    <lineage>
        <taxon>Bacteria</taxon>
        <taxon>Pseudomonadati</taxon>
        <taxon>Bacteroidota</taxon>
        <taxon>Chitinophagia</taxon>
        <taxon>Chitinophagales</taxon>
        <taxon>Chitinophagaceae</taxon>
        <taxon>Chitinophaga</taxon>
    </lineage>
</organism>
<reference evidence="8 9" key="1">
    <citation type="submission" date="2016-10" db="EMBL/GenBank/DDBJ databases">
        <authorList>
            <person name="de Groot N.N."/>
        </authorList>
    </citation>
    <scope>NUCLEOTIDE SEQUENCE [LARGE SCALE GENOMIC DNA]</scope>
    <source>
        <strain evidence="8 9">DSM 21039</strain>
    </source>
</reference>
<dbReference type="InterPro" id="IPR058625">
    <property type="entry name" value="MdtA-like_BSH"/>
</dbReference>
<dbReference type="InterPro" id="IPR058626">
    <property type="entry name" value="MdtA-like_b-barrel"/>
</dbReference>
<proteinExistence type="inferred from homology"/>
<dbReference type="Gene3D" id="1.10.287.470">
    <property type="entry name" value="Helix hairpin bin"/>
    <property type="match status" value="1"/>
</dbReference>
<dbReference type="STRING" id="573321.SAMN04488505_102290"/>
<dbReference type="PANTHER" id="PTHR30158">
    <property type="entry name" value="ACRA/E-RELATED COMPONENT OF DRUG EFFLUX TRANSPORTER"/>
    <property type="match status" value="1"/>
</dbReference>
<evidence type="ECO:0000256" key="3">
    <source>
        <dbReference type="SAM" id="Coils"/>
    </source>
</evidence>
<accession>A0A1H7Q9N6</accession>
<feature type="domain" description="Multidrug resistance protein MdtA-like alpha-helical hairpin" evidence="4">
    <location>
        <begin position="98"/>
        <end position="167"/>
    </location>
</feature>
<dbReference type="GO" id="GO:0022857">
    <property type="term" value="F:transmembrane transporter activity"/>
    <property type="evidence" value="ECO:0007669"/>
    <property type="project" value="InterPro"/>
</dbReference>
<dbReference type="RefSeq" id="WP_089909270.1">
    <property type="nucleotide sequence ID" value="NZ_FOBB01000002.1"/>
</dbReference>
<evidence type="ECO:0000259" key="6">
    <source>
        <dbReference type="Pfam" id="PF25944"/>
    </source>
</evidence>
<dbReference type="Gene3D" id="2.40.420.20">
    <property type="match status" value="1"/>
</dbReference>
<keyword evidence="3" id="KW-0175">Coiled coil</keyword>
<gene>
    <name evidence="8" type="ORF">SAMN04488505_102290</name>
</gene>
<dbReference type="GO" id="GO:0030313">
    <property type="term" value="C:cell envelope"/>
    <property type="evidence" value="ECO:0007669"/>
    <property type="project" value="UniProtKB-SubCell"/>
</dbReference>
<dbReference type="InterPro" id="IPR006143">
    <property type="entry name" value="RND_pump_MFP"/>
</dbReference>
<dbReference type="EMBL" id="FOBB01000002">
    <property type="protein sequence ID" value="SEL44682.1"/>
    <property type="molecule type" value="Genomic_DNA"/>
</dbReference>
<feature type="coiled-coil region" evidence="3">
    <location>
        <begin position="91"/>
        <end position="156"/>
    </location>
</feature>
<evidence type="ECO:0000259" key="7">
    <source>
        <dbReference type="Pfam" id="PF25967"/>
    </source>
</evidence>
<evidence type="ECO:0000259" key="4">
    <source>
        <dbReference type="Pfam" id="PF25876"/>
    </source>
</evidence>
<dbReference type="InterPro" id="IPR058624">
    <property type="entry name" value="MdtA-like_HH"/>
</dbReference>
<feature type="domain" description="Multidrug resistance protein MdtA-like C-terminal permuted SH3" evidence="7">
    <location>
        <begin position="288"/>
        <end position="348"/>
    </location>
</feature>
<dbReference type="InterPro" id="IPR058627">
    <property type="entry name" value="MdtA-like_C"/>
</dbReference>
<dbReference type="OrthoDB" id="9801814at2"/>
<feature type="domain" description="Multidrug resistance protein MdtA-like beta-barrel" evidence="6">
    <location>
        <begin position="203"/>
        <end position="275"/>
    </location>
</feature>
<dbReference type="Pfam" id="PF25967">
    <property type="entry name" value="RND-MFP_C"/>
    <property type="match status" value="1"/>
</dbReference>
<comment type="similarity">
    <text evidence="2">Belongs to the membrane fusion protein (MFP) (TC 8.A.1) family.</text>
</comment>
<dbReference type="Pfam" id="PF25876">
    <property type="entry name" value="HH_MFP_RND"/>
    <property type="match status" value="1"/>
</dbReference>
<evidence type="ECO:0000256" key="1">
    <source>
        <dbReference type="ARBA" id="ARBA00004196"/>
    </source>
</evidence>
<dbReference type="NCBIfam" id="TIGR01730">
    <property type="entry name" value="RND_mfp"/>
    <property type="match status" value="1"/>
</dbReference>
<dbReference type="Gene3D" id="2.40.30.170">
    <property type="match status" value="1"/>
</dbReference>
<dbReference type="GO" id="GO:0005886">
    <property type="term" value="C:plasma membrane"/>
    <property type="evidence" value="ECO:0007669"/>
    <property type="project" value="TreeGrafter"/>
</dbReference>
<evidence type="ECO:0000313" key="9">
    <source>
        <dbReference type="Proteomes" id="UP000198984"/>
    </source>
</evidence>
<name>A0A1H7Q9N6_9BACT</name>